<name>A0ACB8QK97_9AGAM</name>
<accession>A0ACB8QK97</accession>
<evidence type="ECO:0000313" key="1">
    <source>
        <dbReference type="EMBL" id="KAI0032087.1"/>
    </source>
</evidence>
<keyword evidence="2" id="KW-1185">Reference proteome</keyword>
<gene>
    <name evidence="1" type="ORF">K488DRAFT_78669</name>
</gene>
<comment type="caution">
    <text evidence="1">The sequence shown here is derived from an EMBL/GenBank/DDBJ whole genome shotgun (WGS) entry which is preliminary data.</text>
</comment>
<dbReference type="EMBL" id="MU273557">
    <property type="protein sequence ID" value="KAI0032087.1"/>
    <property type="molecule type" value="Genomic_DNA"/>
</dbReference>
<organism evidence="1 2">
    <name type="scientific">Vararia minispora EC-137</name>
    <dbReference type="NCBI Taxonomy" id="1314806"/>
    <lineage>
        <taxon>Eukaryota</taxon>
        <taxon>Fungi</taxon>
        <taxon>Dikarya</taxon>
        <taxon>Basidiomycota</taxon>
        <taxon>Agaricomycotina</taxon>
        <taxon>Agaricomycetes</taxon>
        <taxon>Russulales</taxon>
        <taxon>Lachnocladiaceae</taxon>
        <taxon>Vararia</taxon>
    </lineage>
</organism>
<evidence type="ECO:0000313" key="2">
    <source>
        <dbReference type="Proteomes" id="UP000814128"/>
    </source>
</evidence>
<reference evidence="1" key="2">
    <citation type="journal article" date="2022" name="New Phytol.">
        <title>Evolutionary transition to the ectomycorrhizal habit in the genomes of a hyperdiverse lineage of mushroom-forming fungi.</title>
        <authorList>
            <person name="Looney B."/>
            <person name="Miyauchi S."/>
            <person name="Morin E."/>
            <person name="Drula E."/>
            <person name="Courty P.E."/>
            <person name="Kohler A."/>
            <person name="Kuo A."/>
            <person name="LaButti K."/>
            <person name="Pangilinan J."/>
            <person name="Lipzen A."/>
            <person name="Riley R."/>
            <person name="Andreopoulos W."/>
            <person name="He G."/>
            <person name="Johnson J."/>
            <person name="Nolan M."/>
            <person name="Tritt A."/>
            <person name="Barry K.W."/>
            <person name="Grigoriev I.V."/>
            <person name="Nagy L.G."/>
            <person name="Hibbett D."/>
            <person name="Henrissat B."/>
            <person name="Matheny P.B."/>
            <person name="Labbe J."/>
            <person name="Martin F.M."/>
        </authorList>
    </citation>
    <scope>NUCLEOTIDE SEQUENCE</scope>
    <source>
        <strain evidence="1">EC-137</strain>
    </source>
</reference>
<dbReference type="Proteomes" id="UP000814128">
    <property type="component" value="Unassembled WGS sequence"/>
</dbReference>
<protein>
    <submittedName>
        <fullName evidence="1">Uncharacterized protein</fullName>
    </submittedName>
</protein>
<proteinExistence type="predicted"/>
<sequence length="166" mass="17556">MLLSRSFAFLAALVAVPLFGACAQSELHTVTFDNRCNRGTPVLRGQNGQALPLTDGRYTSDGPLIAAIAYLQTGSCGDNGENCLTVETTLWNSQSFGQISNTGLSLIPPHQFNIGTAFTYTNGCDGRGLTCSSEDCSSAAHNPNDTGVRVLTLCQADNVDLIITFC</sequence>
<reference evidence="1" key="1">
    <citation type="submission" date="2021-02" db="EMBL/GenBank/DDBJ databases">
        <authorList>
            <consortium name="DOE Joint Genome Institute"/>
            <person name="Ahrendt S."/>
            <person name="Looney B.P."/>
            <person name="Miyauchi S."/>
            <person name="Morin E."/>
            <person name="Drula E."/>
            <person name="Courty P.E."/>
            <person name="Chicoki N."/>
            <person name="Fauchery L."/>
            <person name="Kohler A."/>
            <person name="Kuo A."/>
            <person name="Labutti K."/>
            <person name="Pangilinan J."/>
            <person name="Lipzen A."/>
            <person name="Riley R."/>
            <person name="Andreopoulos W."/>
            <person name="He G."/>
            <person name="Johnson J."/>
            <person name="Barry K.W."/>
            <person name="Grigoriev I.V."/>
            <person name="Nagy L."/>
            <person name="Hibbett D."/>
            <person name="Henrissat B."/>
            <person name="Matheny P.B."/>
            <person name="Labbe J."/>
            <person name="Martin F."/>
        </authorList>
    </citation>
    <scope>NUCLEOTIDE SEQUENCE</scope>
    <source>
        <strain evidence="1">EC-137</strain>
    </source>
</reference>